<feature type="region of interest" description="Disordered" evidence="2">
    <location>
        <begin position="1"/>
        <end position="31"/>
    </location>
</feature>
<keyword evidence="3" id="KW-1185">Reference proteome</keyword>
<dbReference type="Pfam" id="PF02594">
    <property type="entry name" value="DUF167"/>
    <property type="match status" value="1"/>
</dbReference>
<dbReference type="Gene3D" id="3.30.1200.10">
    <property type="entry name" value="YggU-like"/>
    <property type="match status" value="1"/>
</dbReference>
<dbReference type="SMART" id="SM01152">
    <property type="entry name" value="DUF167"/>
    <property type="match status" value="1"/>
</dbReference>
<sequence>MLRVATAEGAVDQNKHGANPGGSNSNDVRLRKLGTSAAFMAKGKKSQTKPQEHPPASNVAGAVFSKSAGIVGVRIHAKPGAKLSAVTGIGAEAVEVQIGAPPVDGEANTELVKYLAKALDLRKSDVSLDRGSRSREKVILIETKFSCEEIREKIGALVET</sequence>
<dbReference type="GeneID" id="100906540"/>
<organism evidence="3 4">
    <name type="scientific">Galendromus occidentalis</name>
    <name type="common">western predatory mite</name>
    <dbReference type="NCBI Taxonomy" id="34638"/>
    <lineage>
        <taxon>Eukaryota</taxon>
        <taxon>Metazoa</taxon>
        <taxon>Ecdysozoa</taxon>
        <taxon>Arthropoda</taxon>
        <taxon>Chelicerata</taxon>
        <taxon>Arachnida</taxon>
        <taxon>Acari</taxon>
        <taxon>Parasitiformes</taxon>
        <taxon>Mesostigmata</taxon>
        <taxon>Gamasina</taxon>
        <taxon>Phytoseioidea</taxon>
        <taxon>Phytoseiidae</taxon>
        <taxon>Typhlodrominae</taxon>
        <taxon>Galendromus</taxon>
    </lineage>
</organism>
<dbReference type="Proteomes" id="UP000694867">
    <property type="component" value="Unplaced"/>
</dbReference>
<protein>
    <submittedName>
        <fullName evidence="4">UPF0235 protein C15orf40 homolog</fullName>
    </submittedName>
</protein>
<dbReference type="PANTHER" id="PTHR13420:SF7">
    <property type="entry name" value="UPF0235 PROTEIN C15ORF40"/>
    <property type="match status" value="1"/>
</dbReference>
<dbReference type="PANTHER" id="PTHR13420">
    <property type="entry name" value="UPF0235 PROTEIN C15ORF40"/>
    <property type="match status" value="1"/>
</dbReference>
<reference evidence="4" key="1">
    <citation type="submission" date="2025-08" db="UniProtKB">
        <authorList>
            <consortium name="RefSeq"/>
        </authorList>
    </citation>
    <scope>IDENTIFICATION</scope>
</reference>
<dbReference type="InterPro" id="IPR003746">
    <property type="entry name" value="DUF167"/>
</dbReference>
<dbReference type="GO" id="GO:0005737">
    <property type="term" value="C:cytoplasm"/>
    <property type="evidence" value="ECO:0007669"/>
    <property type="project" value="TreeGrafter"/>
</dbReference>
<dbReference type="InterPro" id="IPR036591">
    <property type="entry name" value="YggU-like_sf"/>
</dbReference>
<dbReference type="HAMAP" id="MF_00634">
    <property type="entry name" value="UPF0235"/>
    <property type="match status" value="1"/>
</dbReference>
<evidence type="ECO:0000313" key="4">
    <source>
        <dbReference type="RefSeq" id="XP_003739600.1"/>
    </source>
</evidence>
<comment type="similarity">
    <text evidence="1">Belongs to the UPF0235 family.</text>
</comment>
<accession>A0AAJ6VW59</accession>
<evidence type="ECO:0000256" key="1">
    <source>
        <dbReference type="ARBA" id="ARBA00010364"/>
    </source>
</evidence>
<dbReference type="SUPFAM" id="SSF69786">
    <property type="entry name" value="YggU-like"/>
    <property type="match status" value="1"/>
</dbReference>
<dbReference type="AlphaFoldDB" id="A0AAJ6VW59"/>
<gene>
    <name evidence="4" type="primary">LOC100906540</name>
</gene>
<dbReference type="KEGG" id="goe:100906540"/>
<proteinExistence type="inferred from homology"/>
<evidence type="ECO:0000256" key="2">
    <source>
        <dbReference type="SAM" id="MobiDB-lite"/>
    </source>
</evidence>
<name>A0AAJ6VW59_9ACAR</name>
<dbReference type="NCBIfam" id="TIGR00251">
    <property type="entry name" value="DUF167 family protein"/>
    <property type="match status" value="1"/>
</dbReference>
<feature type="region of interest" description="Disordered" evidence="2">
    <location>
        <begin position="39"/>
        <end position="58"/>
    </location>
</feature>
<evidence type="ECO:0000313" key="3">
    <source>
        <dbReference type="Proteomes" id="UP000694867"/>
    </source>
</evidence>
<dbReference type="RefSeq" id="XP_003739600.1">
    <property type="nucleotide sequence ID" value="XM_003739552.1"/>
</dbReference>